<gene>
    <name evidence="2" type="ORF">DSM104329_04751</name>
</gene>
<evidence type="ECO:0000313" key="2">
    <source>
        <dbReference type="EMBL" id="UGS38327.1"/>
    </source>
</evidence>
<dbReference type="KEGG" id="sbae:DSM104329_04751"/>
<name>A0A9E6Y178_9ACTN</name>
<feature type="compositionally biased region" description="Polar residues" evidence="1">
    <location>
        <begin position="40"/>
        <end position="50"/>
    </location>
</feature>
<evidence type="ECO:0000256" key="1">
    <source>
        <dbReference type="SAM" id="MobiDB-lite"/>
    </source>
</evidence>
<sequence length="251" mass="27173">MSTRESGSSTQSTGTSWIRSPRRCARTSSSVSRNHASSRTPGSSAWTTSARAALNPHCASENRARSLARSSRSSLREMSSRFGPRSTRAPRASRVPIARSLWPDRSGTTSGRTARRSVDRSTSVQATTSVGLASHAARSARPRPFSPRCSTSTPRQLPRELVGDRQRRVGARVVGDDDAPGEGEPRVEVAVQALDGSGERALLVVDRHDEVDLEVASRAPGQRRDRRHAEGPRRRRSRSSRADRGAAQGMG</sequence>
<feature type="compositionally biased region" description="Basic and acidic residues" evidence="1">
    <location>
        <begin position="157"/>
        <end position="167"/>
    </location>
</feature>
<feature type="compositionally biased region" description="Low complexity" evidence="1">
    <location>
        <begin position="133"/>
        <end position="150"/>
    </location>
</feature>
<keyword evidence="3" id="KW-1185">Reference proteome</keyword>
<feature type="compositionally biased region" description="Polar residues" evidence="1">
    <location>
        <begin position="120"/>
        <end position="131"/>
    </location>
</feature>
<accession>A0A9E6Y178</accession>
<reference evidence="2" key="1">
    <citation type="journal article" date="2022" name="Int. J. Syst. Evol. Microbiol.">
        <title>Pseudomonas aegrilactucae sp. nov. and Pseudomonas morbosilactucae sp. nov., pathogens causing bacterial rot of lettuce in Japan.</title>
        <authorList>
            <person name="Sawada H."/>
            <person name="Fujikawa T."/>
            <person name="Satou M."/>
        </authorList>
    </citation>
    <scope>NUCLEOTIDE SEQUENCE</scope>
    <source>
        <strain evidence="2">0166_1</strain>
    </source>
</reference>
<organism evidence="2 3">
    <name type="scientific">Capillimicrobium parvum</name>
    <dbReference type="NCBI Taxonomy" id="2884022"/>
    <lineage>
        <taxon>Bacteria</taxon>
        <taxon>Bacillati</taxon>
        <taxon>Actinomycetota</taxon>
        <taxon>Thermoleophilia</taxon>
        <taxon>Solirubrobacterales</taxon>
        <taxon>Capillimicrobiaceae</taxon>
        <taxon>Capillimicrobium</taxon>
    </lineage>
</organism>
<feature type="compositionally biased region" description="Low complexity" evidence="1">
    <location>
        <begin position="1"/>
        <end position="16"/>
    </location>
</feature>
<dbReference type="EMBL" id="CP087164">
    <property type="protein sequence ID" value="UGS38327.1"/>
    <property type="molecule type" value="Genomic_DNA"/>
</dbReference>
<protein>
    <submittedName>
        <fullName evidence="2">Uncharacterized protein</fullName>
    </submittedName>
</protein>
<evidence type="ECO:0000313" key="3">
    <source>
        <dbReference type="Proteomes" id="UP001162834"/>
    </source>
</evidence>
<feature type="region of interest" description="Disordered" evidence="1">
    <location>
        <begin position="212"/>
        <end position="251"/>
    </location>
</feature>
<dbReference type="AlphaFoldDB" id="A0A9E6Y178"/>
<feature type="region of interest" description="Disordered" evidence="1">
    <location>
        <begin position="1"/>
        <end position="186"/>
    </location>
</feature>
<feature type="compositionally biased region" description="Low complexity" evidence="1">
    <location>
        <begin position="26"/>
        <end position="39"/>
    </location>
</feature>
<dbReference type="Proteomes" id="UP001162834">
    <property type="component" value="Chromosome"/>
</dbReference>
<proteinExistence type="predicted"/>